<feature type="region of interest" description="Disordered" evidence="1">
    <location>
        <begin position="26"/>
        <end position="59"/>
    </location>
</feature>
<evidence type="ECO:0000313" key="2">
    <source>
        <dbReference type="EMBL" id="MFC1400578.1"/>
    </source>
</evidence>
<reference evidence="2 3" key="1">
    <citation type="submission" date="2024-09" db="EMBL/GenBank/DDBJ databases">
        <authorList>
            <person name="Lee S.D."/>
        </authorList>
    </citation>
    <scope>NUCLEOTIDE SEQUENCE [LARGE SCALE GENOMIC DNA]</scope>
    <source>
        <strain evidence="2 3">N1-5</strain>
    </source>
</reference>
<dbReference type="RefSeq" id="WP_030251486.1">
    <property type="nucleotide sequence ID" value="NZ_JBHEZZ010000002.1"/>
</dbReference>
<proteinExistence type="predicted"/>
<dbReference type="EMBL" id="JBHEZZ010000002">
    <property type="protein sequence ID" value="MFC1400578.1"/>
    <property type="molecule type" value="Genomic_DNA"/>
</dbReference>
<sequence length="59" mass="5757">MSGTTPRPGGDEQPVGVAALLAATGAAAAVSTPPTEPEAEQETAGEEPGLIVLESREAA</sequence>
<evidence type="ECO:0000313" key="3">
    <source>
        <dbReference type="Proteomes" id="UP001592528"/>
    </source>
</evidence>
<gene>
    <name evidence="2" type="ORF">ACEZDJ_04670</name>
</gene>
<protein>
    <submittedName>
        <fullName evidence="2">Uncharacterized protein</fullName>
    </submittedName>
</protein>
<comment type="caution">
    <text evidence="2">The sequence shown here is derived from an EMBL/GenBank/DDBJ whole genome shotgun (WGS) entry which is preliminary data.</text>
</comment>
<accession>A0ABV6UGI8</accession>
<name>A0ABV6UGI8_9ACTN</name>
<keyword evidence="3" id="KW-1185">Reference proteome</keyword>
<evidence type="ECO:0000256" key="1">
    <source>
        <dbReference type="SAM" id="MobiDB-lite"/>
    </source>
</evidence>
<organism evidence="2 3">
    <name type="scientific">Streptacidiphilus cavernicola</name>
    <dbReference type="NCBI Taxonomy" id="3342716"/>
    <lineage>
        <taxon>Bacteria</taxon>
        <taxon>Bacillati</taxon>
        <taxon>Actinomycetota</taxon>
        <taxon>Actinomycetes</taxon>
        <taxon>Kitasatosporales</taxon>
        <taxon>Streptomycetaceae</taxon>
        <taxon>Streptacidiphilus</taxon>
    </lineage>
</organism>
<dbReference type="Proteomes" id="UP001592528">
    <property type="component" value="Unassembled WGS sequence"/>
</dbReference>